<reference evidence="2 3" key="1">
    <citation type="submission" date="2019-06" db="EMBL/GenBank/DDBJ databases">
        <title>Whole genome shotgun sequence of Streptomyces cacaoi subsp. cacaoi NBRC 12748.</title>
        <authorList>
            <person name="Hosoyama A."/>
            <person name="Uohara A."/>
            <person name="Ohji S."/>
            <person name="Ichikawa N."/>
        </authorList>
    </citation>
    <scope>NUCLEOTIDE SEQUENCE [LARGE SCALE GENOMIC DNA]</scope>
    <source>
        <strain evidence="2 3">NBRC 12748</strain>
    </source>
</reference>
<protein>
    <submittedName>
        <fullName evidence="2">Uncharacterized protein</fullName>
    </submittedName>
</protein>
<dbReference type="RefSeq" id="WP_086817591.1">
    <property type="nucleotide sequence ID" value="NZ_BJMM01000061.1"/>
</dbReference>
<evidence type="ECO:0000313" key="3">
    <source>
        <dbReference type="Proteomes" id="UP000319210"/>
    </source>
</evidence>
<evidence type="ECO:0000313" key="2">
    <source>
        <dbReference type="EMBL" id="GEB53739.1"/>
    </source>
</evidence>
<keyword evidence="1" id="KW-0472">Membrane</keyword>
<feature type="transmembrane region" description="Helical" evidence="1">
    <location>
        <begin position="90"/>
        <end position="111"/>
    </location>
</feature>
<feature type="transmembrane region" description="Helical" evidence="1">
    <location>
        <begin position="24"/>
        <end position="42"/>
    </location>
</feature>
<comment type="caution">
    <text evidence="2">The sequence shown here is derived from an EMBL/GenBank/DDBJ whole genome shotgun (WGS) entry which is preliminary data.</text>
</comment>
<keyword evidence="1" id="KW-0812">Transmembrane</keyword>
<dbReference type="EMBL" id="BJMM01000061">
    <property type="protein sequence ID" value="GEB53739.1"/>
    <property type="molecule type" value="Genomic_DNA"/>
</dbReference>
<proteinExistence type="predicted"/>
<keyword evidence="1" id="KW-1133">Transmembrane helix</keyword>
<sequence>MSSALHNAGPAAGTTPRPKPRGTVPLALGIAAIVLLCCPALPESVPMWFRIVPGYLVVPVGVCAVVSGAVSLRRARRDATTGRLRAHSAIALGALAVAIPVTLVTLALVSLSRQYQ</sequence>
<evidence type="ECO:0000256" key="1">
    <source>
        <dbReference type="SAM" id="Phobius"/>
    </source>
</evidence>
<dbReference type="OrthoDB" id="4253631at2"/>
<keyword evidence="3" id="KW-1185">Reference proteome</keyword>
<dbReference type="AlphaFoldDB" id="A0A4Y3R8P9"/>
<gene>
    <name evidence="2" type="ORF">SCA03_62900</name>
</gene>
<dbReference type="Proteomes" id="UP000319210">
    <property type="component" value="Unassembled WGS sequence"/>
</dbReference>
<name>A0A4Y3R8P9_STRCI</name>
<organism evidence="2 3">
    <name type="scientific">Streptomyces cacaoi</name>
    <dbReference type="NCBI Taxonomy" id="1898"/>
    <lineage>
        <taxon>Bacteria</taxon>
        <taxon>Bacillati</taxon>
        <taxon>Actinomycetota</taxon>
        <taxon>Actinomycetes</taxon>
        <taxon>Kitasatosporales</taxon>
        <taxon>Streptomycetaceae</taxon>
        <taxon>Streptomyces</taxon>
    </lineage>
</organism>
<feature type="transmembrane region" description="Helical" evidence="1">
    <location>
        <begin position="48"/>
        <end position="70"/>
    </location>
</feature>
<accession>A0A4Y3R8P9</accession>